<comment type="similarity">
    <text evidence="1">Belongs to the carbohydrate kinase pfkB family.</text>
</comment>
<evidence type="ECO:0000256" key="5">
    <source>
        <dbReference type="ARBA" id="ARBA00022840"/>
    </source>
</evidence>
<keyword evidence="2 7" id="KW-0808">Transferase</keyword>
<evidence type="ECO:0000256" key="7">
    <source>
        <dbReference type="PIRNR" id="PIRNR000535"/>
    </source>
</evidence>
<proteinExistence type="inferred from homology"/>
<keyword evidence="3 7" id="KW-0547">Nucleotide-binding</keyword>
<keyword evidence="5 7" id="KW-0067">ATP-binding</keyword>
<dbReference type="NCBIfam" id="TIGR03168">
    <property type="entry name" value="1-PFK"/>
    <property type="match status" value="1"/>
</dbReference>
<evidence type="ECO:0000256" key="3">
    <source>
        <dbReference type="ARBA" id="ARBA00022741"/>
    </source>
</evidence>
<comment type="function">
    <text evidence="8">Catalyzes the ATP-dependent phosphorylation of fructose-l-phosphate to fructose-l,6-bisphosphate.</text>
</comment>
<dbReference type="InterPro" id="IPR022463">
    <property type="entry name" value="1-PFruKinase"/>
</dbReference>
<reference evidence="10" key="1">
    <citation type="submission" date="2022-09" db="EMBL/GenBank/DDBJ databases">
        <title>Eubacterium sp. LFL-14 isolated from human feces.</title>
        <authorList>
            <person name="Liu F."/>
        </authorList>
    </citation>
    <scope>NUCLEOTIDE SEQUENCE</scope>
    <source>
        <strain evidence="10">LFL-14</strain>
    </source>
</reference>
<name>A0ABT2M390_9FIRM</name>
<dbReference type="GO" id="GO:0008662">
    <property type="term" value="F:1-phosphofructokinase activity"/>
    <property type="evidence" value="ECO:0007669"/>
    <property type="project" value="UniProtKB-EC"/>
</dbReference>
<comment type="pathway">
    <text evidence="7">Carbohydrate metabolism; D-tagatose 6-phosphate degradation; D-glyceraldehyde 3-phosphate and glycerone phosphate from D-tagatose 6-phosphate: step 1/2.</text>
</comment>
<evidence type="ECO:0000256" key="6">
    <source>
        <dbReference type="ARBA" id="ARBA00047745"/>
    </source>
</evidence>
<comment type="caution">
    <text evidence="10">The sequence shown here is derived from an EMBL/GenBank/DDBJ whole genome shotgun (WGS) entry which is preliminary data.</text>
</comment>
<dbReference type="InterPro" id="IPR011611">
    <property type="entry name" value="PfkB_dom"/>
</dbReference>
<comment type="catalytic activity">
    <reaction evidence="7">
        <text>D-tagatofuranose 6-phosphate + ATP = D-tagatofuranose 1,6-bisphosphate + ADP + H(+)</text>
        <dbReference type="Rhea" id="RHEA:12420"/>
        <dbReference type="ChEBI" id="CHEBI:15378"/>
        <dbReference type="ChEBI" id="CHEBI:30616"/>
        <dbReference type="ChEBI" id="CHEBI:58694"/>
        <dbReference type="ChEBI" id="CHEBI:58695"/>
        <dbReference type="ChEBI" id="CHEBI:456216"/>
        <dbReference type="EC" id="2.7.1.144"/>
    </reaction>
</comment>
<dbReference type="Proteomes" id="UP001431199">
    <property type="component" value="Unassembled WGS sequence"/>
</dbReference>
<organism evidence="10 11">
    <name type="scientific">Eubacterium album</name>
    <dbReference type="NCBI Taxonomy" id="2978477"/>
    <lineage>
        <taxon>Bacteria</taxon>
        <taxon>Bacillati</taxon>
        <taxon>Bacillota</taxon>
        <taxon>Clostridia</taxon>
        <taxon>Eubacteriales</taxon>
        <taxon>Eubacteriaceae</taxon>
        <taxon>Eubacterium</taxon>
    </lineage>
</organism>
<dbReference type="NCBIfam" id="TIGR03828">
    <property type="entry name" value="pfkB"/>
    <property type="match status" value="1"/>
</dbReference>
<dbReference type="CDD" id="cd01164">
    <property type="entry name" value="FruK_PfkB_like"/>
    <property type="match status" value="1"/>
</dbReference>
<evidence type="ECO:0000256" key="4">
    <source>
        <dbReference type="ARBA" id="ARBA00022777"/>
    </source>
</evidence>
<protein>
    <recommendedName>
        <fullName evidence="7">Tagatose-6-phosphate kinase</fullName>
        <ecNumber evidence="7">2.7.1.144</ecNumber>
    </recommendedName>
</protein>
<dbReference type="RefSeq" id="WP_022089154.1">
    <property type="nucleotide sequence ID" value="NZ_JAODBU010000015.1"/>
</dbReference>
<feature type="domain" description="Carbohydrate kinase PfkB" evidence="9">
    <location>
        <begin position="11"/>
        <end position="286"/>
    </location>
</feature>
<evidence type="ECO:0000313" key="10">
    <source>
        <dbReference type="EMBL" id="MCT7399986.1"/>
    </source>
</evidence>
<dbReference type="Gene3D" id="3.40.1190.20">
    <property type="match status" value="1"/>
</dbReference>
<comment type="similarity">
    <text evidence="7">Belongs to the carbohydrate kinase PfkB family. LacC subfamily.</text>
</comment>
<sequence length="302" mass="32713">MIYTVTFNPSIDYIVTVEDFKEGFVNRTSEELMFPGGKGINVSMVLSNLGFENTALGFLAGFTGDSVQGMLTANGVNADFIKVNEGITRINVKIRAQKESEINGMGPGIKQDDIDALYEKLDKIQDGDILVLAGSIPSVMPETMYSDIMEHLQGKDIKIVVDATKDLLVNVLKYKPFLIKPNNHELGEIYGVTLNTRDEVVPYAKKMQEAGARNVLISMAGEGAVLVSEDGQVYKSECPKGKVKNSVGAGDSMVAGFIAGYLESGEYKEALRKGLLTGSASAFSDNLATKQEVEELGKTFQL</sequence>
<evidence type="ECO:0000256" key="8">
    <source>
        <dbReference type="RuleBase" id="RU369061"/>
    </source>
</evidence>
<keyword evidence="11" id="KW-1185">Reference proteome</keyword>
<dbReference type="InterPro" id="IPR002173">
    <property type="entry name" value="Carboh/pur_kinase_PfkB_CS"/>
</dbReference>
<evidence type="ECO:0000256" key="2">
    <source>
        <dbReference type="ARBA" id="ARBA00022679"/>
    </source>
</evidence>
<evidence type="ECO:0000259" key="9">
    <source>
        <dbReference type="Pfam" id="PF00294"/>
    </source>
</evidence>
<dbReference type="PIRSF" id="PIRSF000535">
    <property type="entry name" value="1PFK/6PFK/LacC"/>
    <property type="match status" value="1"/>
</dbReference>
<keyword evidence="7" id="KW-0423">Lactose metabolism</keyword>
<accession>A0ABT2M390</accession>
<dbReference type="PANTHER" id="PTHR46566:SF1">
    <property type="entry name" value="1-PHOSPHOFRUCTOKINASE"/>
    <property type="match status" value="1"/>
</dbReference>
<dbReference type="InterPro" id="IPR017583">
    <property type="entry name" value="Tagatose/fructose_Pkinase"/>
</dbReference>
<dbReference type="PANTHER" id="PTHR46566">
    <property type="entry name" value="1-PHOSPHOFRUCTOKINASE-RELATED"/>
    <property type="match status" value="1"/>
</dbReference>
<comment type="catalytic activity">
    <reaction evidence="6 8">
        <text>beta-D-fructose 1-phosphate + ATP = beta-D-fructose 1,6-bisphosphate + ADP + H(+)</text>
        <dbReference type="Rhea" id="RHEA:14213"/>
        <dbReference type="ChEBI" id="CHEBI:15378"/>
        <dbReference type="ChEBI" id="CHEBI:30616"/>
        <dbReference type="ChEBI" id="CHEBI:32966"/>
        <dbReference type="ChEBI" id="CHEBI:138881"/>
        <dbReference type="ChEBI" id="CHEBI:456216"/>
        <dbReference type="EC" id="2.7.1.56"/>
    </reaction>
</comment>
<dbReference type="SUPFAM" id="SSF53613">
    <property type="entry name" value="Ribokinase-like"/>
    <property type="match status" value="1"/>
</dbReference>
<dbReference type="InterPro" id="IPR029056">
    <property type="entry name" value="Ribokinase-like"/>
</dbReference>
<keyword evidence="4 8" id="KW-0418">Kinase</keyword>
<evidence type="ECO:0000256" key="1">
    <source>
        <dbReference type="ARBA" id="ARBA00005380"/>
    </source>
</evidence>
<dbReference type="EMBL" id="JAODBU010000015">
    <property type="protein sequence ID" value="MCT7399986.1"/>
    <property type="molecule type" value="Genomic_DNA"/>
</dbReference>
<dbReference type="EC" id="2.7.1.144" evidence="7"/>
<evidence type="ECO:0000313" key="11">
    <source>
        <dbReference type="Proteomes" id="UP001431199"/>
    </source>
</evidence>
<gene>
    <name evidence="10" type="primary">pfkB</name>
    <name evidence="10" type="ORF">N5B56_13025</name>
</gene>
<dbReference type="Pfam" id="PF00294">
    <property type="entry name" value="PfkB"/>
    <property type="match status" value="1"/>
</dbReference>
<dbReference type="PROSITE" id="PS00584">
    <property type="entry name" value="PFKB_KINASES_2"/>
    <property type="match status" value="1"/>
</dbReference>